<accession>A0AC35UD66</accession>
<reference evidence="2" key="1">
    <citation type="submission" date="2016-11" db="UniProtKB">
        <authorList>
            <consortium name="WormBaseParasite"/>
        </authorList>
    </citation>
    <scope>IDENTIFICATION</scope>
    <source>
        <strain evidence="2">KR3021</strain>
    </source>
</reference>
<protein>
    <submittedName>
        <fullName evidence="2">Sulfatase domain-containing protein</fullName>
    </submittedName>
</protein>
<evidence type="ECO:0000313" key="2">
    <source>
        <dbReference type="WBParaSite" id="RSKR_0001012100.1"/>
    </source>
</evidence>
<sequence>MKSAKGSVPYLLIIVPLVTVVYLNVRAIDNTGGSIQHAVNANVPDQMNYTSIVRWLKSISPPEACSIPTFDIKATHKDLRFFNKPKKCVPTFVNNFVSFENGTLTYMHKDRGDLECKYQCNIHLSDWDIKTKPWTLIDTFPKPECDVFEVVCRQYNNTMKVFQDIFLHVKKRKFIMKEEVDFLKDPSTITKHGYNVHLIIVDSISYYNALRGFKKTVEYLENEYKSVPMKRLNKNALNSLPNAHGFLINRRVPDLNDFELLRPRKRTEYLGKGYCNTPLDNSTYIGKYFRQLDYVTMTGEDYSIAAFNWPDCKGFEKANAHHHTHPYELRLQNKHFNKKKIFQHNFEKKCLTSHKYQMDYLTDFMNIYPNNKKFSYTWITNIAHDHLTGFYPYDSYFQKYFEKNKKNFDNSFLFFMSDHGFRFGDYRNTPIGEYEDRNPMLFISVPQSLRTNKQLMQNLHENSNKHVSHYDLYASLLDILTEAGRKNFTNMGPFDLSSIMKHDKIKGKSLFRPINERERDCYSMDISSEYCMCQLHYREFKYFKQSRAEVLLKEVFVKEINLRLKEGKIEDLCSPLTLNETAPFLMKYAINKNGQLLWKVKGITIPGNGLFETVFNEKLEIISKDMDRLNIYGPQAEVCVPKSIVRKFCYCKKLLHTNTPKSTTKQNYVSDSTHSKNATHQHRSEGHLNFTTHSSHKTTMTPPTHSSDGKV</sequence>
<dbReference type="Proteomes" id="UP000095286">
    <property type="component" value="Unplaced"/>
</dbReference>
<name>A0AC35UD66_9BILA</name>
<evidence type="ECO:0000313" key="1">
    <source>
        <dbReference type="Proteomes" id="UP000095286"/>
    </source>
</evidence>
<dbReference type="WBParaSite" id="RSKR_0001012100.1">
    <property type="protein sequence ID" value="RSKR_0001012100.1"/>
    <property type="gene ID" value="RSKR_0001012100"/>
</dbReference>
<proteinExistence type="predicted"/>
<organism evidence="1 2">
    <name type="scientific">Rhabditophanes sp. KR3021</name>
    <dbReference type="NCBI Taxonomy" id="114890"/>
    <lineage>
        <taxon>Eukaryota</taxon>
        <taxon>Metazoa</taxon>
        <taxon>Ecdysozoa</taxon>
        <taxon>Nematoda</taxon>
        <taxon>Chromadorea</taxon>
        <taxon>Rhabditida</taxon>
        <taxon>Tylenchina</taxon>
        <taxon>Panagrolaimomorpha</taxon>
        <taxon>Strongyloidoidea</taxon>
        <taxon>Alloionematidae</taxon>
        <taxon>Rhabditophanes</taxon>
    </lineage>
</organism>